<dbReference type="PANTHER" id="PTHR11596">
    <property type="entry name" value="ALKALINE PHOSPHATASE"/>
    <property type="match status" value="1"/>
</dbReference>
<keyword evidence="11" id="KW-0325">Glycoprotein</keyword>
<dbReference type="InterPro" id="IPR017850">
    <property type="entry name" value="Alkaline_phosphatase_core_sf"/>
</dbReference>
<evidence type="ECO:0000256" key="1">
    <source>
        <dbReference type="ARBA" id="ARBA00004609"/>
    </source>
</evidence>
<dbReference type="InterPro" id="IPR001952">
    <property type="entry name" value="Alkaline_phosphatase"/>
</dbReference>
<dbReference type="PANTHER" id="PTHR11596:SF91">
    <property type="entry name" value="ALKALINE PHOSPHATASE-RELATED"/>
    <property type="match status" value="1"/>
</dbReference>
<dbReference type="OrthoDB" id="5818554at2759"/>
<keyword evidence="7 16" id="KW-0378">Hydrolase</keyword>
<dbReference type="CDD" id="cd16012">
    <property type="entry name" value="ALP"/>
    <property type="match status" value="1"/>
</dbReference>
<comment type="catalytic activity">
    <reaction evidence="16">
        <text>a phosphate monoester + H2O = an alcohol + phosphate</text>
        <dbReference type="Rhea" id="RHEA:15017"/>
        <dbReference type="ChEBI" id="CHEBI:15377"/>
        <dbReference type="ChEBI" id="CHEBI:30879"/>
        <dbReference type="ChEBI" id="CHEBI:43474"/>
        <dbReference type="ChEBI" id="CHEBI:67140"/>
        <dbReference type="EC" id="3.1.3.1"/>
    </reaction>
</comment>
<dbReference type="GO" id="GO:0046872">
    <property type="term" value="F:metal ion binding"/>
    <property type="evidence" value="ECO:0007669"/>
    <property type="project" value="UniProtKB-KW"/>
</dbReference>
<dbReference type="InterPro" id="IPR018299">
    <property type="entry name" value="Alkaline_phosphatase_AS"/>
</dbReference>
<dbReference type="OMA" id="AMWETIE"/>
<evidence type="ECO:0000256" key="2">
    <source>
        <dbReference type="ARBA" id="ARBA00005984"/>
    </source>
</evidence>
<keyword evidence="10" id="KW-0472">Membrane</keyword>
<dbReference type="Proteomes" id="UP000094527">
    <property type="component" value="Unassembled WGS sequence"/>
</dbReference>
<keyword evidence="4" id="KW-1003">Cell membrane</keyword>
<keyword evidence="8 14" id="KW-0862">Zinc</keyword>
<evidence type="ECO:0000256" key="13">
    <source>
        <dbReference type="PIRSR" id="PIRSR601952-1"/>
    </source>
</evidence>
<dbReference type="SUPFAM" id="SSF53649">
    <property type="entry name" value="Alkaline phosphatase-like"/>
    <property type="match status" value="1"/>
</dbReference>
<dbReference type="AlphaFoldDB" id="A0A1D2N0J5"/>
<evidence type="ECO:0000256" key="11">
    <source>
        <dbReference type="ARBA" id="ARBA00023180"/>
    </source>
</evidence>
<accession>A0A1D2N0J5</accession>
<feature type="binding site" evidence="14">
    <location>
        <position position="376"/>
    </location>
    <ligand>
        <name>Zn(2+)</name>
        <dbReference type="ChEBI" id="CHEBI:29105"/>
        <label>2</label>
    </ligand>
</feature>
<evidence type="ECO:0000256" key="15">
    <source>
        <dbReference type="RuleBase" id="RU003946"/>
    </source>
</evidence>
<comment type="cofactor">
    <cofactor evidence="14">
        <name>Zn(2+)</name>
        <dbReference type="ChEBI" id="CHEBI:29105"/>
    </cofactor>
    <text evidence="14">Binds 2 Zn(2+) ions.</text>
</comment>
<evidence type="ECO:0000256" key="4">
    <source>
        <dbReference type="ARBA" id="ARBA00022475"/>
    </source>
</evidence>
<evidence type="ECO:0000256" key="9">
    <source>
        <dbReference type="ARBA" id="ARBA00022842"/>
    </source>
</evidence>
<comment type="subcellular location">
    <subcellularLocation>
        <location evidence="1">Cell membrane</location>
        <topology evidence="1">Lipid-anchor</topology>
        <topology evidence="1">GPI-anchor</topology>
    </subcellularLocation>
</comment>
<dbReference type="Pfam" id="PF00245">
    <property type="entry name" value="Alk_phosphatase"/>
    <property type="match status" value="1"/>
</dbReference>
<feature type="binding site" evidence="14">
    <location>
        <position position="338"/>
    </location>
    <ligand>
        <name>Zn(2+)</name>
        <dbReference type="ChEBI" id="CHEBI:29105"/>
        <label>2</label>
    </ligand>
</feature>
<keyword evidence="19" id="KW-1185">Reference proteome</keyword>
<feature type="binding site" evidence="14">
    <location>
        <position position="375"/>
    </location>
    <ligand>
        <name>Zn(2+)</name>
        <dbReference type="ChEBI" id="CHEBI:29105"/>
        <label>2</label>
    </ligand>
</feature>
<comment type="similarity">
    <text evidence="2 15">Belongs to the alkaline phosphatase family.</text>
</comment>
<evidence type="ECO:0000256" key="8">
    <source>
        <dbReference type="ARBA" id="ARBA00022833"/>
    </source>
</evidence>
<evidence type="ECO:0000256" key="16">
    <source>
        <dbReference type="RuleBase" id="RU003947"/>
    </source>
</evidence>
<feature type="binding site" evidence="14">
    <location>
        <position position="169"/>
    </location>
    <ligand>
        <name>Mg(2+)</name>
        <dbReference type="ChEBI" id="CHEBI:18420"/>
    </ligand>
</feature>
<keyword evidence="6 14" id="KW-0479">Metal-binding</keyword>
<dbReference type="GO" id="GO:0005886">
    <property type="term" value="C:plasma membrane"/>
    <property type="evidence" value="ECO:0007669"/>
    <property type="project" value="UniProtKB-SubCell"/>
</dbReference>
<keyword evidence="12" id="KW-0449">Lipoprotein</keyword>
<keyword evidence="9 14" id="KW-0460">Magnesium</keyword>
<evidence type="ECO:0000256" key="3">
    <source>
        <dbReference type="ARBA" id="ARBA00012647"/>
    </source>
</evidence>
<comment type="cofactor">
    <cofactor evidence="14">
        <name>Mg(2+)</name>
        <dbReference type="ChEBI" id="CHEBI:18420"/>
    </cofactor>
    <text evidence="14">Binds 1 Mg(2+) ion.</text>
</comment>
<evidence type="ECO:0000256" key="7">
    <source>
        <dbReference type="ARBA" id="ARBA00022801"/>
    </source>
</evidence>
<feature type="binding site" evidence="14">
    <location>
        <position position="54"/>
    </location>
    <ligand>
        <name>Zn(2+)</name>
        <dbReference type="ChEBI" id="CHEBI:29105"/>
        <label>2</label>
    </ligand>
</feature>
<protein>
    <recommendedName>
        <fullName evidence="3 16">Alkaline phosphatase</fullName>
        <ecNumber evidence="3 16">3.1.3.1</ecNumber>
    </recommendedName>
</protein>
<feature type="region of interest" description="Disordered" evidence="17">
    <location>
        <begin position="1"/>
        <end position="24"/>
    </location>
</feature>
<dbReference type="FunFam" id="3.40.720.10:FF:000008">
    <property type="entry name" value="Alkaline phosphatase"/>
    <property type="match status" value="1"/>
</dbReference>
<keyword evidence="5" id="KW-0336">GPI-anchor</keyword>
<dbReference type="EMBL" id="LJIJ01000330">
    <property type="protein sequence ID" value="ODM98731.1"/>
    <property type="molecule type" value="Genomic_DNA"/>
</dbReference>
<dbReference type="PROSITE" id="PS00123">
    <property type="entry name" value="ALKALINE_PHOSPHATASE"/>
    <property type="match status" value="1"/>
</dbReference>
<dbReference type="EC" id="3.1.3.1" evidence="3 16"/>
<gene>
    <name evidence="18" type="ORF">Ocin01_07946</name>
</gene>
<dbReference type="STRING" id="48709.A0A1D2N0J5"/>
<feature type="active site" description="Phosphoserine intermediate" evidence="13">
    <location>
        <position position="106"/>
    </location>
</feature>
<dbReference type="PRINTS" id="PR00113">
    <property type="entry name" value="ALKPHPHTASE"/>
</dbReference>
<feature type="binding site" evidence="14">
    <location>
        <position position="334"/>
    </location>
    <ligand>
        <name>Zn(2+)</name>
        <dbReference type="ChEBI" id="CHEBI:29105"/>
        <label>2</label>
    </ligand>
</feature>
<comment type="caution">
    <text evidence="18">The sequence shown here is derived from an EMBL/GenBank/DDBJ whole genome shotgun (WGS) entry which is preliminary data.</text>
</comment>
<feature type="binding site" evidence="14">
    <location>
        <position position="54"/>
    </location>
    <ligand>
        <name>Mg(2+)</name>
        <dbReference type="ChEBI" id="CHEBI:18420"/>
    </ligand>
</feature>
<name>A0A1D2N0J5_ORCCI</name>
<dbReference type="SMART" id="SM00098">
    <property type="entry name" value="alkPPc"/>
    <property type="match status" value="1"/>
</dbReference>
<evidence type="ECO:0000256" key="10">
    <source>
        <dbReference type="ARBA" id="ARBA00023136"/>
    </source>
</evidence>
<feature type="binding site" evidence="14">
    <location>
        <position position="329"/>
    </location>
    <ligand>
        <name>Mg(2+)</name>
        <dbReference type="ChEBI" id="CHEBI:18420"/>
    </ligand>
</feature>
<feature type="binding site" evidence="14">
    <location>
        <position position="450"/>
    </location>
    <ligand>
        <name>Zn(2+)</name>
        <dbReference type="ChEBI" id="CHEBI:29105"/>
        <label>2</label>
    </ligand>
</feature>
<evidence type="ECO:0000256" key="5">
    <source>
        <dbReference type="ARBA" id="ARBA00022622"/>
    </source>
</evidence>
<proteinExistence type="inferred from homology"/>
<sequence length="523" mass="56255">MHAAAYKKSLTKAEGGEPESPESWITSAQDDLANRLKGERKFGVAKNVIMFLGDGWGVPTITLARILKGQEIDKVTFGEEGQLHVDTFPYTGMSRTFCVDAQVADSACSATAYLGGVKANTGTIGVNSNVKRLDCEAQNNEDNHVSSILAWAQAAGKSTGVVTTTRITHASPSGNYAHIANRDWESDTDITSTTDGKVDPNECDDIAEQLILNDPGKNINVILGGGRAKFLPTNVNDTENQPGIRKDGKNLRDVWIESKGETGKYIETKEALDAIDASTTDYLMGLFSHTDIGYLDEQEANNDPSLEAMTAKAIEILKKNENGFFLFVEGGRIDHSHHSGQALRAIWEAVEFDKAIQKGDDLTDDDDTLIVVTADHSHAFSFPGYANRGSKITNFAGNGTDGLPYTSLSYANGPGAKNGTAEHRYNISGDPVDDVTYRQVPLVPLSSETHGGEDVMIFAKGPFSHLLTGVHLQSYIPHVMAYASCVGSGAKAEGCTSTSSAQAFSGNSFMALLVAFILPLWFR</sequence>
<dbReference type="Gene3D" id="3.40.720.10">
    <property type="entry name" value="Alkaline Phosphatase, subunit A"/>
    <property type="match status" value="1"/>
</dbReference>
<dbReference type="GO" id="GO:0098552">
    <property type="term" value="C:side of membrane"/>
    <property type="evidence" value="ECO:0007669"/>
    <property type="project" value="UniProtKB-KW"/>
</dbReference>
<dbReference type="GO" id="GO:0004035">
    <property type="term" value="F:alkaline phosphatase activity"/>
    <property type="evidence" value="ECO:0007669"/>
    <property type="project" value="UniProtKB-EC"/>
</dbReference>
<evidence type="ECO:0000256" key="17">
    <source>
        <dbReference type="SAM" id="MobiDB-lite"/>
    </source>
</evidence>
<feature type="binding site" evidence="14">
    <location>
        <position position="171"/>
    </location>
    <ligand>
        <name>Mg(2+)</name>
        <dbReference type="ChEBI" id="CHEBI:18420"/>
    </ligand>
</feature>
<evidence type="ECO:0000256" key="14">
    <source>
        <dbReference type="PIRSR" id="PIRSR601952-2"/>
    </source>
</evidence>
<evidence type="ECO:0000256" key="12">
    <source>
        <dbReference type="ARBA" id="ARBA00023288"/>
    </source>
</evidence>
<evidence type="ECO:0000313" key="18">
    <source>
        <dbReference type="EMBL" id="ODM98731.1"/>
    </source>
</evidence>
<organism evidence="18 19">
    <name type="scientific">Orchesella cincta</name>
    <name type="common">Springtail</name>
    <name type="synonym">Podura cincta</name>
    <dbReference type="NCBI Taxonomy" id="48709"/>
    <lineage>
        <taxon>Eukaryota</taxon>
        <taxon>Metazoa</taxon>
        <taxon>Ecdysozoa</taxon>
        <taxon>Arthropoda</taxon>
        <taxon>Hexapoda</taxon>
        <taxon>Collembola</taxon>
        <taxon>Entomobryomorpha</taxon>
        <taxon>Entomobryoidea</taxon>
        <taxon>Orchesellidae</taxon>
        <taxon>Orchesellinae</taxon>
        <taxon>Orchesella</taxon>
    </lineage>
</organism>
<evidence type="ECO:0000256" key="6">
    <source>
        <dbReference type="ARBA" id="ARBA00022723"/>
    </source>
</evidence>
<reference evidence="18 19" key="1">
    <citation type="journal article" date="2016" name="Genome Biol. Evol.">
        <title>Gene Family Evolution Reflects Adaptation to Soil Environmental Stressors in the Genome of the Collembolan Orchesella cincta.</title>
        <authorList>
            <person name="Faddeeva-Vakhrusheva A."/>
            <person name="Derks M.F."/>
            <person name="Anvar S.Y."/>
            <person name="Agamennone V."/>
            <person name="Suring W."/>
            <person name="Smit S."/>
            <person name="van Straalen N.M."/>
            <person name="Roelofs D."/>
        </authorList>
    </citation>
    <scope>NUCLEOTIDE SEQUENCE [LARGE SCALE GENOMIC DNA]</scope>
    <source>
        <tissue evidence="18">Mixed pool</tissue>
    </source>
</reference>
<evidence type="ECO:0000313" key="19">
    <source>
        <dbReference type="Proteomes" id="UP000094527"/>
    </source>
</evidence>